<reference evidence="7 8" key="1">
    <citation type="journal article" date="2021" name="Int. J. Syst. Evol. Microbiol.">
        <title>Reticulibacter mediterranei gen. nov., sp. nov., within the new family Reticulibacteraceae fam. nov., and Ktedonospora formicarum gen. nov., sp. nov., Ktedonobacter robiniae sp. nov., Dictyobacter formicarum sp. nov. and Dictyobacter arantiisoli sp. nov., belonging to the class Ktedonobacteria.</title>
        <authorList>
            <person name="Yabe S."/>
            <person name="Zheng Y."/>
            <person name="Wang C.M."/>
            <person name="Sakai Y."/>
            <person name="Abe K."/>
            <person name="Yokota A."/>
            <person name="Donadio S."/>
            <person name="Cavaletti L."/>
            <person name="Monciardini P."/>
        </authorList>
    </citation>
    <scope>NUCLEOTIDE SEQUENCE [LARGE SCALE GENOMIC DNA]</scope>
    <source>
        <strain evidence="7 8">SOSP1-30</strain>
    </source>
</reference>
<keyword evidence="2" id="KW-1003">Cell membrane</keyword>
<evidence type="ECO:0000256" key="2">
    <source>
        <dbReference type="ARBA" id="ARBA00022475"/>
    </source>
</evidence>
<dbReference type="PIRSF" id="PIRSF006324">
    <property type="entry name" value="LeuE"/>
    <property type="match status" value="1"/>
</dbReference>
<evidence type="ECO:0000256" key="5">
    <source>
        <dbReference type="ARBA" id="ARBA00023136"/>
    </source>
</evidence>
<evidence type="ECO:0000256" key="4">
    <source>
        <dbReference type="ARBA" id="ARBA00022989"/>
    </source>
</evidence>
<gene>
    <name evidence="7" type="ORF">KSB_67020</name>
</gene>
<organism evidence="7 8">
    <name type="scientific">Ktedonobacter robiniae</name>
    <dbReference type="NCBI Taxonomy" id="2778365"/>
    <lineage>
        <taxon>Bacteria</taxon>
        <taxon>Bacillati</taxon>
        <taxon>Chloroflexota</taxon>
        <taxon>Ktedonobacteria</taxon>
        <taxon>Ktedonobacterales</taxon>
        <taxon>Ktedonobacteraceae</taxon>
        <taxon>Ktedonobacter</taxon>
    </lineage>
</organism>
<keyword evidence="5 6" id="KW-0472">Membrane</keyword>
<feature type="transmembrane region" description="Helical" evidence="6">
    <location>
        <begin position="118"/>
        <end position="138"/>
    </location>
</feature>
<keyword evidence="8" id="KW-1185">Reference proteome</keyword>
<dbReference type="PANTHER" id="PTHR30086:SF20">
    <property type="entry name" value="ARGININE EXPORTER PROTEIN ARGO-RELATED"/>
    <property type="match status" value="1"/>
</dbReference>
<dbReference type="RefSeq" id="WP_201374563.1">
    <property type="nucleotide sequence ID" value="NZ_BNJG01000003.1"/>
</dbReference>
<evidence type="ECO:0000256" key="6">
    <source>
        <dbReference type="SAM" id="Phobius"/>
    </source>
</evidence>
<feature type="transmembrane region" description="Helical" evidence="6">
    <location>
        <begin position="150"/>
        <end position="171"/>
    </location>
</feature>
<dbReference type="Pfam" id="PF01810">
    <property type="entry name" value="LysE"/>
    <property type="match status" value="1"/>
</dbReference>
<evidence type="ECO:0000313" key="7">
    <source>
        <dbReference type="EMBL" id="GHO58227.1"/>
    </source>
</evidence>
<dbReference type="PANTHER" id="PTHR30086">
    <property type="entry name" value="ARGININE EXPORTER PROTEIN ARGO"/>
    <property type="match status" value="1"/>
</dbReference>
<evidence type="ECO:0000313" key="8">
    <source>
        <dbReference type="Proteomes" id="UP000654345"/>
    </source>
</evidence>
<feature type="transmembrane region" description="Helical" evidence="6">
    <location>
        <begin position="53"/>
        <end position="77"/>
    </location>
</feature>
<keyword evidence="4 6" id="KW-1133">Transmembrane helix</keyword>
<name>A0ABQ3V0T1_9CHLR</name>
<sequence length="212" mass="22445">MMPALSTVTLFLLAALGLLLIPGPSVLYILTRSAAQGRRAGLASVGGIELASLAHAVAATLGLSALLLTSALAFSLVKYLGAGYLIYLGVRTLLSRQEHAQAPVPAPKSVSRLFAQGFLVQLLNPKTALFFYAFLPQFVDPTRGAVTEQILIFGALFVLLAFCTDCLYALLGSTVGKLLTRNVRFRQVQRYVTGGVYIALGVTAAVTGETKK</sequence>
<evidence type="ECO:0000256" key="1">
    <source>
        <dbReference type="ARBA" id="ARBA00004651"/>
    </source>
</evidence>
<comment type="caution">
    <text evidence="7">The sequence shown here is derived from an EMBL/GenBank/DDBJ whole genome shotgun (WGS) entry which is preliminary data.</text>
</comment>
<keyword evidence="3 6" id="KW-0812">Transmembrane</keyword>
<comment type="subcellular location">
    <subcellularLocation>
        <location evidence="1">Cell membrane</location>
        <topology evidence="1">Multi-pass membrane protein</topology>
    </subcellularLocation>
</comment>
<dbReference type="InterPro" id="IPR001123">
    <property type="entry name" value="LeuE-type"/>
</dbReference>
<dbReference type="EMBL" id="BNJG01000003">
    <property type="protein sequence ID" value="GHO58227.1"/>
    <property type="molecule type" value="Genomic_DNA"/>
</dbReference>
<dbReference type="Proteomes" id="UP000654345">
    <property type="component" value="Unassembled WGS sequence"/>
</dbReference>
<accession>A0ABQ3V0T1</accession>
<protein>
    <submittedName>
        <fullName evidence="7">RhtB family transporter</fullName>
    </submittedName>
</protein>
<evidence type="ECO:0000256" key="3">
    <source>
        <dbReference type="ARBA" id="ARBA00022692"/>
    </source>
</evidence>
<proteinExistence type="predicted"/>
<feature type="transmembrane region" description="Helical" evidence="6">
    <location>
        <begin position="191"/>
        <end position="208"/>
    </location>
</feature>